<dbReference type="EC" id="3.4.16.-" evidence="1"/>
<organism evidence="1 2">
    <name type="scientific">Rhodopirellula baltica (strain DSM 10527 / NCIMB 13988 / SH1)</name>
    <dbReference type="NCBI Taxonomy" id="243090"/>
    <lineage>
        <taxon>Bacteria</taxon>
        <taxon>Pseudomonadati</taxon>
        <taxon>Planctomycetota</taxon>
        <taxon>Planctomycetia</taxon>
        <taxon>Pirellulales</taxon>
        <taxon>Pirellulaceae</taxon>
        <taxon>Rhodopirellula</taxon>
    </lineage>
</organism>
<keyword evidence="1" id="KW-0121">Carboxypeptidase</keyword>
<dbReference type="AlphaFoldDB" id="Q7UW53"/>
<dbReference type="GO" id="GO:0006508">
    <property type="term" value="P:proteolysis"/>
    <property type="evidence" value="ECO:0007669"/>
    <property type="project" value="InterPro"/>
</dbReference>
<dbReference type="GO" id="GO:0004185">
    <property type="term" value="F:serine-type carboxypeptidase activity"/>
    <property type="evidence" value="ECO:0000318"/>
    <property type="project" value="GO_Central"/>
</dbReference>
<dbReference type="HOGENOM" id="CLU_032786_0_0_0"/>
<dbReference type="ESTHER" id="rhoba-q7uw53">
    <property type="family name" value="Carboxypeptidase_S10"/>
</dbReference>
<proteinExistence type="predicted"/>
<dbReference type="Gene3D" id="3.40.50.1820">
    <property type="entry name" value="alpha/beta hydrolase"/>
    <property type="match status" value="1"/>
</dbReference>
<protein>
    <submittedName>
        <fullName evidence="1">Carboxypeptidase-related protein</fullName>
        <ecNumber evidence="1">3.4.16.-</ecNumber>
    </submittedName>
</protein>
<dbReference type="InterPro" id="IPR001563">
    <property type="entry name" value="Peptidase_S10"/>
</dbReference>
<dbReference type="Proteomes" id="UP000001025">
    <property type="component" value="Chromosome"/>
</dbReference>
<evidence type="ECO:0000313" key="1">
    <source>
        <dbReference type="EMBL" id="CAD72516.1"/>
    </source>
</evidence>
<dbReference type="PATRIC" id="fig|243090.15.peg.1035"/>
<keyword evidence="1" id="KW-0645">Protease</keyword>
<dbReference type="STRING" id="243090.RB2261"/>
<dbReference type="OrthoDB" id="9770107at2"/>
<dbReference type="KEGG" id="rba:RB2261"/>
<accession>Q7UW53</accession>
<sequence>MPNHRSNQQVHWRSGGPCLECFPNITTEMDPMNWKCFASLLVLFFLNAQVNADDTTSSKDTAADEKSSDELTDKFVTTEHSFSVAGETIDYTATAGRLVMQTDELDPKAEVFFVSYTRKTDDVTKRPITFCFNGGPGSSSVWLHLGMLGPKIIRFPDDASFLRPPYHLDENHQSLLDITDLVFIDPVSTGYSRPAKDVNKSEFHGYNEDVRSVGQFIHDYTTIFERWLSPKVILGESYGGLRVAGLSGYLRDHYKMELNGAVVISGAINFQTLRFSPSNDVPDVCFLPTYTATAWYHKQLNDELQSLPLADVVAESEKFAYRQYAPALLKGTSIGKKERERVAKELARLTGLTEDYLLSSNLKLSMQRFGKELLRDEGLTVGRFDGRYTSIDRDSAGETPEFDASGAAIFGPFTACLNDYMHRDLNYKDRRVYEILTGNVHPWSYKPFEGRYVDASETLRGAMAANPSLKLFVACGYFDLATPHFAMEYTIDHMGLSPERSKNLTIKHYEGGHMMYIHEPSLKQLRKDLVEFYDEAVGHSAD</sequence>
<keyword evidence="1" id="KW-0378">Hydrolase</keyword>
<dbReference type="FunFam" id="3.40.50.1820:FF:000490">
    <property type="entry name" value="Peptidase S10 serine carboxypeptidase"/>
    <property type="match status" value="1"/>
</dbReference>
<dbReference type="Pfam" id="PF00450">
    <property type="entry name" value="Peptidase_S10"/>
    <property type="match status" value="1"/>
</dbReference>
<dbReference type="EMBL" id="BX294136">
    <property type="protein sequence ID" value="CAD72516.1"/>
    <property type="molecule type" value="Genomic_DNA"/>
</dbReference>
<dbReference type="eggNOG" id="COG2939">
    <property type="taxonomic scope" value="Bacteria"/>
</dbReference>
<name>Q7UW53_RHOBA</name>
<keyword evidence="2" id="KW-1185">Reference proteome</keyword>
<dbReference type="InterPro" id="IPR029058">
    <property type="entry name" value="AB_hydrolase_fold"/>
</dbReference>
<dbReference type="SUPFAM" id="SSF53474">
    <property type="entry name" value="alpha/beta-Hydrolases"/>
    <property type="match status" value="1"/>
</dbReference>
<gene>
    <name evidence="1" type="ordered locus">RB2261</name>
</gene>
<dbReference type="InParanoid" id="Q7UW53"/>
<evidence type="ECO:0000313" key="2">
    <source>
        <dbReference type="Proteomes" id="UP000001025"/>
    </source>
</evidence>
<reference evidence="1 2" key="1">
    <citation type="journal article" date="2003" name="Proc. Natl. Acad. Sci. U.S.A.">
        <title>Complete genome sequence of the marine planctomycete Pirellula sp. strain 1.</title>
        <authorList>
            <person name="Gloeckner F.O."/>
            <person name="Kube M."/>
            <person name="Bauer M."/>
            <person name="Teeling H."/>
            <person name="Lombardot T."/>
            <person name="Ludwig W."/>
            <person name="Gade D."/>
            <person name="Beck A."/>
            <person name="Borzym K."/>
            <person name="Heitmann K."/>
            <person name="Rabus R."/>
            <person name="Schlesner H."/>
            <person name="Amann R."/>
            <person name="Reinhardt R."/>
        </authorList>
    </citation>
    <scope>NUCLEOTIDE SEQUENCE [LARGE SCALE GENOMIC DNA]</scope>
    <source>
        <strain evidence="2">DSM 10527 / NCIMB 13988 / SH1</strain>
    </source>
</reference>
<dbReference type="EnsemblBacteria" id="CAD72516">
    <property type="protein sequence ID" value="CAD72516"/>
    <property type="gene ID" value="RB2261"/>
</dbReference>